<sequence length="85" mass="10218">MNRSRNKVKIFRQYEAMARFKVPKSFKEKQNELSIKMYKDQLELESQGYGKEQITQALMIKYQCCKNKVYRHTRRAPELLKAIEG</sequence>
<dbReference type="EMBL" id="BK032763">
    <property type="protein sequence ID" value="DAF59121.1"/>
    <property type="molecule type" value="Genomic_DNA"/>
</dbReference>
<organism evidence="1">
    <name type="scientific">Siphoviridae sp. ctmwf23</name>
    <dbReference type="NCBI Taxonomy" id="2827935"/>
    <lineage>
        <taxon>Viruses</taxon>
        <taxon>Duplodnaviria</taxon>
        <taxon>Heunggongvirae</taxon>
        <taxon>Uroviricota</taxon>
        <taxon>Caudoviricetes</taxon>
    </lineage>
</organism>
<protein>
    <submittedName>
        <fullName evidence="1">Uncharacterized protein</fullName>
    </submittedName>
</protein>
<accession>A0A8S5T787</accession>
<evidence type="ECO:0000313" key="1">
    <source>
        <dbReference type="EMBL" id="DAF59121.1"/>
    </source>
</evidence>
<proteinExistence type="predicted"/>
<reference evidence="1" key="1">
    <citation type="journal article" date="2021" name="Proc. Natl. Acad. Sci. U.S.A.">
        <title>A Catalog of Tens of Thousands of Viruses from Human Metagenomes Reveals Hidden Associations with Chronic Diseases.</title>
        <authorList>
            <person name="Tisza M.J."/>
            <person name="Buck C.B."/>
        </authorList>
    </citation>
    <scope>NUCLEOTIDE SEQUENCE</scope>
    <source>
        <strain evidence="1">Ctmwf23</strain>
    </source>
</reference>
<name>A0A8S5T787_9CAUD</name>